<keyword evidence="3" id="KW-0067">ATP-binding</keyword>
<proteinExistence type="predicted"/>
<comment type="caution">
    <text evidence="6">The sequence shown here is derived from an EMBL/GenBank/DDBJ whole genome shotgun (WGS) entry which is preliminary data.</text>
</comment>
<dbReference type="GO" id="GO:0016884">
    <property type="term" value="F:carbon-nitrogen ligase activity, with glutamine as amido-N-donor"/>
    <property type="evidence" value="ECO:0007669"/>
    <property type="project" value="InterPro"/>
</dbReference>
<sequence length="131" mass="15273">MNSDNQRQSVIGAVVDDRTCHLCWEESRYPGRHIAQKHLKKSLYQCPVCQDFGSYESCTIINEKNLWRIHDKDEIIQIVEKVIRENDKLVRKIQKSGAKRHATKLRAAILSECNRRIEADEIIRRKLLSGS</sequence>
<evidence type="ECO:0000256" key="3">
    <source>
        <dbReference type="ARBA" id="ARBA00022840"/>
    </source>
</evidence>
<keyword evidence="4" id="KW-0648">Protein biosynthesis</keyword>
<dbReference type="Pfam" id="PF02637">
    <property type="entry name" value="GatB_Yqey"/>
    <property type="match status" value="1"/>
</dbReference>
<dbReference type="GO" id="GO:0006412">
    <property type="term" value="P:translation"/>
    <property type="evidence" value="ECO:0007669"/>
    <property type="project" value="UniProtKB-KW"/>
</dbReference>
<name>J9E6M8_WUCBA</name>
<dbReference type="Proteomes" id="UP000004810">
    <property type="component" value="Unassembled WGS sequence"/>
</dbReference>
<protein>
    <recommendedName>
        <fullName evidence="5">Asn/Gln amidotransferase domain-containing protein</fullName>
    </recommendedName>
</protein>
<keyword evidence="1" id="KW-0436">Ligase</keyword>
<evidence type="ECO:0000313" key="6">
    <source>
        <dbReference type="EMBL" id="EJW72622.1"/>
    </source>
</evidence>
<dbReference type="InterPro" id="IPR018027">
    <property type="entry name" value="Asn/Gln_amidotransferase"/>
</dbReference>
<evidence type="ECO:0000259" key="5">
    <source>
        <dbReference type="Pfam" id="PF02637"/>
    </source>
</evidence>
<reference evidence="7" key="1">
    <citation type="submission" date="2012-08" db="EMBL/GenBank/DDBJ databases">
        <title>The Genome Sequence of Wuchereria bancrofti.</title>
        <authorList>
            <person name="Nutman T.B."/>
            <person name="Fink D.L."/>
            <person name="Russ C."/>
            <person name="Young S."/>
            <person name="Zeng Q."/>
            <person name="Koehrsen M."/>
            <person name="Alvarado L."/>
            <person name="Berlin A."/>
            <person name="Chapman S.B."/>
            <person name="Chen Z."/>
            <person name="Freedman E."/>
            <person name="Gellesch M."/>
            <person name="Goldberg J."/>
            <person name="Griggs A."/>
            <person name="Gujja S."/>
            <person name="Heilman E.R."/>
            <person name="Heiman D."/>
            <person name="Hepburn T."/>
            <person name="Howarth C."/>
            <person name="Jen D."/>
            <person name="Larson L."/>
            <person name="Lewis B."/>
            <person name="Mehta T."/>
            <person name="Park D."/>
            <person name="Pearson M."/>
            <person name="Roberts A."/>
            <person name="Saif S."/>
            <person name="Shea T."/>
            <person name="Shenoy N."/>
            <person name="Sisk P."/>
            <person name="Stolte C."/>
            <person name="Sykes S."/>
            <person name="Walk T."/>
            <person name="White J."/>
            <person name="Yandava C."/>
            <person name="Haas B."/>
            <person name="Henn M.R."/>
            <person name="Nusbaum C."/>
            <person name="Birren B."/>
        </authorList>
    </citation>
    <scope>NUCLEOTIDE SEQUENCE [LARGE SCALE GENOMIC DNA]</scope>
    <source>
        <strain evidence="7">NA</strain>
    </source>
</reference>
<evidence type="ECO:0000313" key="7">
    <source>
        <dbReference type="Proteomes" id="UP000004810"/>
    </source>
</evidence>
<dbReference type="AlphaFoldDB" id="J9E6M8"/>
<evidence type="ECO:0000256" key="4">
    <source>
        <dbReference type="ARBA" id="ARBA00022917"/>
    </source>
</evidence>
<organism evidence="6 7">
    <name type="scientific">Wuchereria bancrofti</name>
    <dbReference type="NCBI Taxonomy" id="6293"/>
    <lineage>
        <taxon>Eukaryota</taxon>
        <taxon>Metazoa</taxon>
        <taxon>Ecdysozoa</taxon>
        <taxon>Nematoda</taxon>
        <taxon>Chromadorea</taxon>
        <taxon>Rhabditida</taxon>
        <taxon>Spirurina</taxon>
        <taxon>Spiruromorpha</taxon>
        <taxon>Filarioidea</taxon>
        <taxon>Onchocercidae</taxon>
        <taxon>Wuchereria</taxon>
    </lineage>
</organism>
<keyword evidence="2" id="KW-0547">Nucleotide-binding</keyword>
<gene>
    <name evidence="6" type="ORF">WUBG_16474</name>
</gene>
<evidence type="ECO:0000256" key="2">
    <source>
        <dbReference type="ARBA" id="ARBA00022741"/>
    </source>
</evidence>
<dbReference type="GO" id="GO:0005524">
    <property type="term" value="F:ATP binding"/>
    <property type="evidence" value="ECO:0007669"/>
    <property type="project" value="UniProtKB-KW"/>
</dbReference>
<accession>J9E6M8</accession>
<evidence type="ECO:0000256" key="1">
    <source>
        <dbReference type="ARBA" id="ARBA00022598"/>
    </source>
</evidence>
<feature type="domain" description="Asn/Gln amidotransferase" evidence="5">
    <location>
        <begin position="58"/>
        <end position="98"/>
    </location>
</feature>
<dbReference type="EMBL" id="ADBV01015767">
    <property type="protein sequence ID" value="EJW72622.1"/>
    <property type="molecule type" value="Genomic_DNA"/>
</dbReference>